<dbReference type="OrthoDB" id="2207923at2759"/>
<evidence type="ECO:0000313" key="1">
    <source>
        <dbReference type="EMBL" id="KAG2228469.1"/>
    </source>
</evidence>
<comment type="caution">
    <text evidence="1">The sequence shown here is derived from an EMBL/GenBank/DDBJ whole genome shotgun (WGS) entry which is preliminary data.</text>
</comment>
<protein>
    <submittedName>
        <fullName evidence="1">Uncharacterized protein</fullName>
    </submittedName>
</protein>
<dbReference type="AlphaFoldDB" id="A0A8H7SFF9"/>
<dbReference type="Proteomes" id="UP000613177">
    <property type="component" value="Unassembled WGS sequence"/>
</dbReference>
<organism evidence="1 2">
    <name type="scientific">Thamnidium elegans</name>
    <dbReference type="NCBI Taxonomy" id="101142"/>
    <lineage>
        <taxon>Eukaryota</taxon>
        <taxon>Fungi</taxon>
        <taxon>Fungi incertae sedis</taxon>
        <taxon>Mucoromycota</taxon>
        <taxon>Mucoromycotina</taxon>
        <taxon>Mucoromycetes</taxon>
        <taxon>Mucorales</taxon>
        <taxon>Mucorineae</taxon>
        <taxon>Mucoraceae</taxon>
        <taxon>Thamnidium</taxon>
    </lineage>
</organism>
<name>A0A8H7SFF9_9FUNG</name>
<gene>
    <name evidence="1" type="ORF">INT48_005380</name>
</gene>
<dbReference type="EMBL" id="JAEPRE010000451">
    <property type="protein sequence ID" value="KAG2228469.1"/>
    <property type="molecule type" value="Genomic_DNA"/>
</dbReference>
<keyword evidence="2" id="KW-1185">Reference proteome</keyword>
<sequence length="530" mass="61104">MYNPFDYFDTTKKSAWNLRDAFSAYQKSVPDLSITQQLTRFHEKLKKENDNITDSWLSNWNSFCKKTESYQPASADTSSSIFNINMESSTNNSCSFGTVSNHYHNKYKKRGPENDDLENAPTKKHNSEITSDTVEVNEQLTHLEADQLADLETDQLADLETNKAVIINSQDDIWACWKLHLNDNSLHKYSLERLGIIQIGNKLSCPEYYSIELYNLLIYKPAPLINPISNNSEIFDRIFDLSSNKELMSRQLHQITYEEKQDPQVFMVAAVIEIFIKTIFADVCVTDQESNYSHYVIWPLLDAIVTTVNNLNFHCGEYRLKSVDKELSRRSICSQHYKSDGCISTVIDNTRIELAILEVSGPYKLDEQSRFTKDHIKAGYGLIAMINEIAYLYKYASFDIFTKVRLFFIHAKKNKLRLWSFEMPAPGLYILNLLNSVIIPDNCASCELPMESLCVELWNLRAMLQQTLITIDNLRESHIVNQRIYSRAHRQSPDLVPTLLTDALRINPQVKLDKDYLPADDELAINSSLF</sequence>
<accession>A0A8H7SFF9</accession>
<reference evidence="1" key="1">
    <citation type="submission" date="2021-01" db="EMBL/GenBank/DDBJ databases">
        <title>Metabolic potential, ecology and presence of endohyphal bacteria is reflected in genomic diversity of Mucoromycotina.</title>
        <authorList>
            <person name="Muszewska A."/>
            <person name="Okrasinska A."/>
            <person name="Steczkiewicz K."/>
            <person name="Drgas O."/>
            <person name="Orlowska M."/>
            <person name="Perlinska-Lenart U."/>
            <person name="Aleksandrzak-Piekarczyk T."/>
            <person name="Szatraj K."/>
            <person name="Zielenkiewicz U."/>
            <person name="Pilsyk S."/>
            <person name="Malc E."/>
            <person name="Mieczkowski P."/>
            <person name="Kruszewska J.S."/>
            <person name="Biernat P."/>
            <person name="Pawlowska J."/>
        </authorList>
    </citation>
    <scope>NUCLEOTIDE SEQUENCE</scope>
    <source>
        <strain evidence="1">WA0000018081</strain>
    </source>
</reference>
<proteinExistence type="predicted"/>
<evidence type="ECO:0000313" key="2">
    <source>
        <dbReference type="Proteomes" id="UP000613177"/>
    </source>
</evidence>